<comment type="caution">
    <text evidence="10">The sequence shown here is derived from an EMBL/GenBank/DDBJ whole genome shotgun (WGS) entry which is preliminary data.</text>
</comment>
<dbReference type="GO" id="GO:0015628">
    <property type="term" value="P:protein secretion by the type II secretion system"/>
    <property type="evidence" value="ECO:0007669"/>
    <property type="project" value="TreeGrafter"/>
</dbReference>
<feature type="domain" description="Type II secretion system protein GspF" evidence="9">
    <location>
        <begin position="67"/>
        <end position="189"/>
    </location>
</feature>
<dbReference type="InterPro" id="IPR003004">
    <property type="entry name" value="GspF/PilC"/>
</dbReference>
<dbReference type="PANTHER" id="PTHR30012:SF0">
    <property type="entry name" value="TYPE II SECRETION SYSTEM PROTEIN F-RELATED"/>
    <property type="match status" value="1"/>
</dbReference>
<evidence type="ECO:0000313" key="11">
    <source>
        <dbReference type="Proteomes" id="UP000295172"/>
    </source>
</evidence>
<sequence length="401" mass="44648">MTRYAYVAVHADGSAKRGTTRAESREEAEFALYERELRNIRLTEKPGLLQLEITARRVKREEVMHLTRQLGAFVAAGLPLTEAVHSLGRESENSSVRRMMVEVEDGLRDGERLSDCFDRHPRVFPEFYRGILRSAELSGRLDTVLGQLAHYLERDLEARRRVKQATMYPAVVAMMSLVTLVVLAGFVLPRFREFFDSLGATLPLPTRILLGITEFLSSWWWALMIGAGVLILALVHVLRTTPGRYLRDRLVLALPVIGPTIRFALVERFCRILSSMVSAGVQLPQALRVATGSLPNRVYRRSLARVMEAMLEGEGLARPLAASGLFPATAAQMLRVGEDTGTLDGQLEVTAQYYEGELDYKLKKLIGLFEPAVILLMGGVVGFVAIALVSAMYGIFRQVQG</sequence>
<feature type="transmembrane region" description="Helical" evidence="8">
    <location>
        <begin position="167"/>
        <end position="188"/>
    </location>
</feature>
<reference evidence="10 11" key="1">
    <citation type="submission" date="2019-02" db="EMBL/GenBank/DDBJ databases">
        <title>Draft genome sequences of novel Actinobacteria.</title>
        <authorList>
            <person name="Sahin N."/>
            <person name="Ay H."/>
            <person name="Saygin H."/>
        </authorList>
    </citation>
    <scope>NUCLEOTIDE SEQUENCE [LARGE SCALE GENOMIC DNA]</scope>
    <source>
        <strain evidence="10 11">16K104</strain>
    </source>
</reference>
<dbReference type="InterPro" id="IPR042094">
    <property type="entry name" value="T2SS_GspF_sf"/>
</dbReference>
<dbReference type="RefSeq" id="WP_132324649.1">
    <property type="nucleotide sequence ID" value="NZ_SMKR01000134.1"/>
</dbReference>
<dbReference type="PANTHER" id="PTHR30012">
    <property type="entry name" value="GENERAL SECRETION PATHWAY PROTEIN"/>
    <property type="match status" value="1"/>
</dbReference>
<keyword evidence="5 8" id="KW-0812">Transmembrane</keyword>
<keyword evidence="4" id="KW-0997">Cell inner membrane</keyword>
<organism evidence="10 11">
    <name type="scientific">Kribbella turkmenica</name>
    <dbReference type="NCBI Taxonomy" id="2530375"/>
    <lineage>
        <taxon>Bacteria</taxon>
        <taxon>Bacillati</taxon>
        <taxon>Actinomycetota</taxon>
        <taxon>Actinomycetes</taxon>
        <taxon>Propionibacteriales</taxon>
        <taxon>Kribbellaceae</taxon>
        <taxon>Kribbella</taxon>
    </lineage>
</organism>
<dbReference type="FunFam" id="1.20.81.30:FF:000001">
    <property type="entry name" value="Type II secretion system protein F"/>
    <property type="match status" value="1"/>
</dbReference>
<name>A0A4R4WH79_9ACTN</name>
<feature type="transmembrane region" description="Helical" evidence="8">
    <location>
        <begin position="219"/>
        <end position="238"/>
    </location>
</feature>
<feature type="transmembrane region" description="Helical" evidence="8">
    <location>
        <begin position="372"/>
        <end position="396"/>
    </location>
</feature>
<keyword evidence="7 8" id="KW-0472">Membrane</keyword>
<evidence type="ECO:0000256" key="2">
    <source>
        <dbReference type="ARBA" id="ARBA00005745"/>
    </source>
</evidence>
<evidence type="ECO:0000256" key="1">
    <source>
        <dbReference type="ARBA" id="ARBA00004429"/>
    </source>
</evidence>
<dbReference type="InterPro" id="IPR018076">
    <property type="entry name" value="T2SS_GspF_dom"/>
</dbReference>
<dbReference type="GO" id="GO:0005886">
    <property type="term" value="C:plasma membrane"/>
    <property type="evidence" value="ECO:0007669"/>
    <property type="project" value="UniProtKB-SubCell"/>
</dbReference>
<evidence type="ECO:0000256" key="7">
    <source>
        <dbReference type="ARBA" id="ARBA00023136"/>
    </source>
</evidence>
<protein>
    <submittedName>
        <fullName evidence="10">Type II secretion system F family protein</fullName>
    </submittedName>
</protein>
<dbReference type="PRINTS" id="PR00812">
    <property type="entry name" value="BCTERIALGSPF"/>
</dbReference>
<comment type="subcellular location">
    <subcellularLocation>
        <location evidence="1">Cell inner membrane</location>
        <topology evidence="1">Multi-pass membrane protein</topology>
    </subcellularLocation>
</comment>
<evidence type="ECO:0000256" key="5">
    <source>
        <dbReference type="ARBA" id="ARBA00022692"/>
    </source>
</evidence>
<dbReference type="OrthoDB" id="9805682at2"/>
<evidence type="ECO:0000256" key="6">
    <source>
        <dbReference type="ARBA" id="ARBA00022989"/>
    </source>
</evidence>
<evidence type="ECO:0000259" key="9">
    <source>
        <dbReference type="Pfam" id="PF00482"/>
    </source>
</evidence>
<proteinExistence type="inferred from homology"/>
<comment type="similarity">
    <text evidence="2">Belongs to the GSP F family.</text>
</comment>
<gene>
    <name evidence="10" type="ORF">E1218_26105</name>
</gene>
<keyword evidence="11" id="KW-1185">Reference proteome</keyword>
<evidence type="ECO:0000256" key="8">
    <source>
        <dbReference type="SAM" id="Phobius"/>
    </source>
</evidence>
<dbReference type="Pfam" id="PF00482">
    <property type="entry name" value="T2SSF"/>
    <property type="match status" value="2"/>
</dbReference>
<keyword evidence="3" id="KW-1003">Cell membrane</keyword>
<feature type="domain" description="Type II secretion system protein GspF" evidence="9">
    <location>
        <begin position="269"/>
        <end position="389"/>
    </location>
</feature>
<dbReference type="Gene3D" id="1.20.81.30">
    <property type="entry name" value="Type II secretion system (T2SS), domain F"/>
    <property type="match status" value="2"/>
</dbReference>
<accession>A0A4R4WH79</accession>
<keyword evidence="6 8" id="KW-1133">Transmembrane helix</keyword>
<dbReference type="EMBL" id="SMKR01000134">
    <property type="protein sequence ID" value="TDD18389.1"/>
    <property type="molecule type" value="Genomic_DNA"/>
</dbReference>
<dbReference type="Proteomes" id="UP000295172">
    <property type="component" value="Unassembled WGS sequence"/>
</dbReference>
<evidence type="ECO:0000256" key="4">
    <source>
        <dbReference type="ARBA" id="ARBA00022519"/>
    </source>
</evidence>
<dbReference type="AlphaFoldDB" id="A0A4R4WH79"/>
<evidence type="ECO:0000313" key="10">
    <source>
        <dbReference type="EMBL" id="TDD18389.1"/>
    </source>
</evidence>
<evidence type="ECO:0000256" key="3">
    <source>
        <dbReference type="ARBA" id="ARBA00022475"/>
    </source>
</evidence>